<reference evidence="1" key="1">
    <citation type="journal article" date="2011" name="FEMS Microbiol. Lett.">
        <title>Genetic analysis of the capsular polysaccharide synthesis locus in 15 Streptococcus suis serotypes.</title>
        <authorList>
            <person name="Wang K."/>
            <person name="Fan W."/>
            <person name="Cai L."/>
            <person name="Huang B."/>
            <person name="Lu C."/>
        </authorList>
    </citation>
    <scope>NUCLEOTIDE SEQUENCE</scope>
    <source>
        <strain evidence="1">4417</strain>
    </source>
</reference>
<protein>
    <submittedName>
        <fullName evidence="1">Transposase</fullName>
    </submittedName>
</protein>
<dbReference type="EMBL" id="JF273652">
    <property type="protein sequence ID" value="AEH57525.1"/>
    <property type="molecule type" value="Genomic_DNA"/>
</dbReference>
<proteinExistence type="predicted"/>
<name>G8DU24_STRSU</name>
<organism evidence="1">
    <name type="scientific">Streptococcus suis</name>
    <dbReference type="NCBI Taxonomy" id="1307"/>
    <lineage>
        <taxon>Bacteria</taxon>
        <taxon>Bacillati</taxon>
        <taxon>Bacillota</taxon>
        <taxon>Bacilli</taxon>
        <taxon>Lactobacillales</taxon>
        <taxon>Streptococcaceae</taxon>
        <taxon>Streptococcus</taxon>
    </lineage>
</organism>
<sequence length="57" mass="6641">MKLIFPFLKPYSSHLIFSGNQFQSVLNWNSFSLRITVEVETTRRLAIAVIDCFSMRS</sequence>
<gene>
    <name evidence="1" type="primary">tnp2</name>
</gene>
<dbReference type="AlphaFoldDB" id="G8DU24"/>
<evidence type="ECO:0000313" key="1">
    <source>
        <dbReference type="EMBL" id="AEH57525.1"/>
    </source>
</evidence>
<accession>G8DU24</accession>